<name>A0A0D2JDM8_9CHLO</name>
<feature type="region of interest" description="Disordered" evidence="1">
    <location>
        <begin position="1"/>
        <end position="85"/>
    </location>
</feature>
<sequence length="85" mass="8812">TPPVRLRGEGEARPRRRSSNRRRHVGAQRGRQAEGSAGAAAGAGAPFHPEAAEPAEGHVRLAGRGIRMGAQPQGNGHEQAAVPPV</sequence>
<protein>
    <submittedName>
        <fullName evidence="2">Uncharacterized protein</fullName>
    </submittedName>
</protein>
<organism evidence="2 3">
    <name type="scientific">Monoraphidium neglectum</name>
    <dbReference type="NCBI Taxonomy" id="145388"/>
    <lineage>
        <taxon>Eukaryota</taxon>
        <taxon>Viridiplantae</taxon>
        <taxon>Chlorophyta</taxon>
        <taxon>core chlorophytes</taxon>
        <taxon>Chlorophyceae</taxon>
        <taxon>CS clade</taxon>
        <taxon>Sphaeropleales</taxon>
        <taxon>Selenastraceae</taxon>
        <taxon>Monoraphidium</taxon>
    </lineage>
</organism>
<feature type="compositionally biased region" description="Low complexity" evidence="1">
    <location>
        <begin position="27"/>
        <end position="54"/>
    </location>
</feature>
<evidence type="ECO:0000256" key="1">
    <source>
        <dbReference type="SAM" id="MobiDB-lite"/>
    </source>
</evidence>
<feature type="non-terminal residue" evidence="2">
    <location>
        <position position="85"/>
    </location>
</feature>
<dbReference type="KEGG" id="mng:MNEG_10328"/>
<dbReference type="RefSeq" id="XP_013896657.1">
    <property type="nucleotide sequence ID" value="XM_014041203.1"/>
</dbReference>
<feature type="compositionally biased region" description="Basic residues" evidence="1">
    <location>
        <begin position="14"/>
        <end position="26"/>
    </location>
</feature>
<keyword evidence="3" id="KW-1185">Reference proteome</keyword>
<accession>A0A0D2JDM8</accession>
<proteinExistence type="predicted"/>
<evidence type="ECO:0000313" key="2">
    <source>
        <dbReference type="EMBL" id="KIY97637.1"/>
    </source>
</evidence>
<gene>
    <name evidence="2" type="ORF">MNEG_10328</name>
</gene>
<dbReference type="EMBL" id="KK102491">
    <property type="protein sequence ID" value="KIY97637.1"/>
    <property type="molecule type" value="Genomic_DNA"/>
</dbReference>
<reference evidence="2 3" key="1">
    <citation type="journal article" date="2013" name="BMC Genomics">
        <title>Reconstruction of the lipid metabolism for the microalga Monoraphidium neglectum from its genome sequence reveals characteristics suitable for biofuel production.</title>
        <authorList>
            <person name="Bogen C."/>
            <person name="Al-Dilaimi A."/>
            <person name="Albersmeier A."/>
            <person name="Wichmann J."/>
            <person name="Grundmann M."/>
            <person name="Rupp O."/>
            <person name="Lauersen K.J."/>
            <person name="Blifernez-Klassen O."/>
            <person name="Kalinowski J."/>
            <person name="Goesmann A."/>
            <person name="Mussgnug J.H."/>
            <person name="Kruse O."/>
        </authorList>
    </citation>
    <scope>NUCLEOTIDE SEQUENCE [LARGE SCALE GENOMIC DNA]</scope>
    <source>
        <strain evidence="2 3">SAG 48.87</strain>
    </source>
</reference>
<evidence type="ECO:0000313" key="3">
    <source>
        <dbReference type="Proteomes" id="UP000054498"/>
    </source>
</evidence>
<dbReference type="AlphaFoldDB" id="A0A0D2JDM8"/>
<dbReference type="GeneID" id="25727479"/>
<dbReference type="Proteomes" id="UP000054498">
    <property type="component" value="Unassembled WGS sequence"/>
</dbReference>
<feature type="compositionally biased region" description="Basic and acidic residues" evidence="1">
    <location>
        <begin position="1"/>
        <end position="13"/>
    </location>
</feature>
<feature type="non-terminal residue" evidence="2">
    <location>
        <position position="1"/>
    </location>
</feature>